<accession>D1B1M1</accession>
<name>D1B1M1_SULD5</name>
<organism evidence="1 2">
    <name type="scientific">Sulfurospirillum deleyianum (strain ATCC 51133 / DSM 6946 / 5175)</name>
    <dbReference type="NCBI Taxonomy" id="525898"/>
    <lineage>
        <taxon>Bacteria</taxon>
        <taxon>Pseudomonadati</taxon>
        <taxon>Campylobacterota</taxon>
        <taxon>Epsilonproteobacteria</taxon>
        <taxon>Campylobacterales</taxon>
        <taxon>Sulfurospirillaceae</taxon>
        <taxon>Sulfurospirillum</taxon>
    </lineage>
</organism>
<dbReference type="AlphaFoldDB" id="D1B1M1"/>
<sequence>MESKKLHRFFVTMPKNLQEETFEYTIQTYYTLKGNPEYQGLNRASLYFESFLIALERSFNIINNGTSKSHARDLQSIQKQSASREKMIDTKKRRAAKKRDKILGQYCALIYSFRYEKKKEFSWIAAYLRRFHKLTIDKTYLFKLYPFIVEKMKNNLDADQGVSNGL</sequence>
<evidence type="ECO:0000313" key="1">
    <source>
        <dbReference type="EMBL" id="ACZ11991.1"/>
    </source>
</evidence>
<dbReference type="Proteomes" id="UP000002222">
    <property type="component" value="Chromosome"/>
</dbReference>
<dbReference type="RefSeq" id="WP_012856751.1">
    <property type="nucleotide sequence ID" value="NC_013512.1"/>
</dbReference>
<reference evidence="2" key="1">
    <citation type="submission" date="2009-11" db="EMBL/GenBank/DDBJ databases">
        <title>The complete genome of Sulfurospirillum deleyianum DSM 6946.</title>
        <authorList>
            <consortium name="US DOE Joint Genome Institute (JGI-PGF)"/>
            <person name="Lucas S."/>
            <person name="Copeland A."/>
            <person name="Lapidus A."/>
            <person name="Glavina del Rio T."/>
            <person name="Dalin E."/>
            <person name="Tice H."/>
            <person name="Bruce D."/>
            <person name="Goodwin L."/>
            <person name="Pitluck S."/>
            <person name="Kyrpides N."/>
            <person name="Mavromatis K."/>
            <person name="Ivanova N."/>
            <person name="Ovchinnikova G."/>
            <person name="Munk A.C."/>
            <person name="Lu M."/>
            <person name="Brettin T."/>
            <person name="Detter J.C."/>
            <person name="Han C."/>
            <person name="Tapia R."/>
            <person name="Larimer F."/>
            <person name="Land M."/>
            <person name="Hauser L."/>
            <person name="Markowitz V."/>
            <person name="Cheng J.F."/>
            <person name="Hugenholtz P."/>
            <person name="Woyke T."/>
            <person name="Wu D."/>
            <person name="Aumann P."/>
            <person name="Schneider S."/>
            <person name="Lang E."/>
            <person name="Spring S."/>
            <person name="Klenk H.P."/>
            <person name="Eisen J.A."/>
        </authorList>
    </citation>
    <scope>NUCLEOTIDE SEQUENCE [LARGE SCALE GENOMIC DNA]</scope>
    <source>
        <strain evidence="2">ATCC 51133 / DSM 6946 / 5175</strain>
    </source>
</reference>
<protein>
    <submittedName>
        <fullName evidence="1">Uncharacterized protein</fullName>
    </submittedName>
</protein>
<dbReference type="STRING" id="525898.Sdel_0962"/>
<dbReference type="KEGG" id="sdl:Sdel_0962"/>
<reference evidence="1 2" key="2">
    <citation type="journal article" date="2010" name="Stand. Genomic Sci.">
        <title>Complete genome sequence of Sulfurospirillum deleyianum type strain (5175).</title>
        <authorList>
            <person name="Sikorski J."/>
            <person name="Lapidus A."/>
            <person name="Copeland A."/>
            <person name="Glavina Del Rio T."/>
            <person name="Nolan M."/>
            <person name="Lucas S."/>
            <person name="Chen F."/>
            <person name="Tice H."/>
            <person name="Cheng J.F."/>
            <person name="Saunders E."/>
            <person name="Bruce D."/>
            <person name="Goodwin L."/>
            <person name="Pitluck S."/>
            <person name="Ovchinnikova G."/>
            <person name="Pati A."/>
            <person name="Ivanova N."/>
            <person name="Mavromatis K."/>
            <person name="Chen A."/>
            <person name="Palaniappan K."/>
            <person name="Chain P."/>
            <person name="Land M."/>
            <person name="Hauser L."/>
            <person name="Chang Y.J."/>
            <person name="Jeffries C.D."/>
            <person name="Brettin T."/>
            <person name="Detter J.C."/>
            <person name="Han C."/>
            <person name="Rohde M."/>
            <person name="Lang E."/>
            <person name="Spring S."/>
            <person name="Goker M."/>
            <person name="Bristow J."/>
            <person name="Eisen J.A."/>
            <person name="Markowitz V."/>
            <person name="Hugenholtz P."/>
            <person name="Kyrpides N.C."/>
            <person name="Klenk H.P."/>
        </authorList>
    </citation>
    <scope>NUCLEOTIDE SEQUENCE [LARGE SCALE GENOMIC DNA]</scope>
    <source>
        <strain evidence="2">ATCC 51133 / DSM 6946 / 5175</strain>
    </source>
</reference>
<keyword evidence="2" id="KW-1185">Reference proteome</keyword>
<gene>
    <name evidence="1" type="ordered locus">Sdel_0962</name>
</gene>
<proteinExistence type="predicted"/>
<evidence type="ECO:0000313" key="2">
    <source>
        <dbReference type="Proteomes" id="UP000002222"/>
    </source>
</evidence>
<dbReference type="EMBL" id="CP001816">
    <property type="protein sequence ID" value="ACZ11991.1"/>
    <property type="molecule type" value="Genomic_DNA"/>
</dbReference>
<dbReference type="HOGENOM" id="CLU_135079_0_0_7"/>